<dbReference type="Pfam" id="PF00027">
    <property type="entry name" value="cNMP_binding"/>
    <property type="match status" value="1"/>
</dbReference>
<dbReference type="SMART" id="SM00100">
    <property type="entry name" value="cNMP"/>
    <property type="match status" value="1"/>
</dbReference>
<dbReference type="InterPro" id="IPR000595">
    <property type="entry name" value="cNMP-bd_dom"/>
</dbReference>
<proteinExistence type="predicted"/>
<feature type="region of interest" description="Disordered" evidence="1">
    <location>
        <begin position="1"/>
        <end position="20"/>
    </location>
</feature>
<feature type="region of interest" description="Disordered" evidence="1">
    <location>
        <begin position="213"/>
        <end position="233"/>
    </location>
</feature>
<evidence type="ECO:0000256" key="1">
    <source>
        <dbReference type="SAM" id="MobiDB-lite"/>
    </source>
</evidence>
<organism evidence="3">
    <name type="scientific">Noctiluca scintillans</name>
    <name type="common">Sea sparkle</name>
    <name type="synonym">Red tide dinoflagellate</name>
    <dbReference type="NCBI Taxonomy" id="2966"/>
    <lineage>
        <taxon>Eukaryota</taxon>
        <taxon>Sar</taxon>
        <taxon>Alveolata</taxon>
        <taxon>Dinophyceae</taxon>
        <taxon>Noctilucales</taxon>
        <taxon>Noctilucaceae</taxon>
        <taxon>Noctiluca</taxon>
    </lineage>
</organism>
<name>A0A7S1F2D2_NOCSC</name>
<sequence>MNTNLSLPGSSRDCRLKSPSSLSCGADLLINRLARSKGGGTPVDRVSCSGLAPIAGLPKAKGKETRSDEDLQSRFLQEKLSGMLKDTTVQQSRASCSAASCSTLGRPSASAPNDAAGSSRRGSPRLSNLGRSNCSMTGSSVGSPRGSRTFVSSGVTPQCAASPLPPLSSTSIEFGSVRSLRSTDGAASINGIVAMRRSTAKSPTGSARRLVCAGESEGSSPHGSDVDVSESWRTSPDRAMKVTMGVMRAKHSDKVDDKASLRAPTPSERAASSETEDKDVPSVVVVQPAQDSFNMTDDDGCPNGDLGVSFSFVVGEQESEDSTFTVDLLLQRKFFKDLDLSSEVLRELPQIAKMVNLRQGSVIFRHGDMATTCYIVVSGVVGIYVPKRHAHEDLQDDVEEEDEDRQRLIRRCEPEELGELVSTMPVGALFGEVSLLKDLPRLATARCMEKCTLVAIEKDGFDRLLKADLTQRAEEKVTFLQEHVPGMGTSQIAARPRRGRMHATYHFQHRRYPKGHVFARQDTTVTPYVTVVVRGEVSMLRSTHEEEGKQCPVRSRDVGRTPKNLCARGAASNKGCRSLSRDPSRERLCLSTPVSSLSSRAASPFRNNLNLARQRSLSPPAHKVCVLVRGCLFGSMPFPETEPFTVVASTTVDVYEVTTGMRHLPRAVCSSVSGYIAETMMWRLNSHNESLCRKHLRS</sequence>
<dbReference type="CDD" id="cd00038">
    <property type="entry name" value="CAP_ED"/>
    <property type="match status" value="1"/>
</dbReference>
<evidence type="ECO:0000259" key="2">
    <source>
        <dbReference type="PROSITE" id="PS50042"/>
    </source>
</evidence>
<dbReference type="EMBL" id="HBFQ01020981">
    <property type="protein sequence ID" value="CAD8840295.1"/>
    <property type="molecule type" value="Transcribed_RNA"/>
</dbReference>
<dbReference type="InterPro" id="IPR018490">
    <property type="entry name" value="cNMP-bd_dom_sf"/>
</dbReference>
<reference evidence="3" key="1">
    <citation type="submission" date="2021-01" db="EMBL/GenBank/DDBJ databases">
        <authorList>
            <person name="Corre E."/>
            <person name="Pelletier E."/>
            <person name="Niang G."/>
            <person name="Scheremetjew M."/>
            <person name="Finn R."/>
            <person name="Kale V."/>
            <person name="Holt S."/>
            <person name="Cochrane G."/>
            <person name="Meng A."/>
            <person name="Brown T."/>
            <person name="Cohen L."/>
        </authorList>
    </citation>
    <scope>NUCLEOTIDE SEQUENCE</scope>
</reference>
<dbReference type="SUPFAM" id="SSF51206">
    <property type="entry name" value="cAMP-binding domain-like"/>
    <property type="match status" value="2"/>
</dbReference>
<dbReference type="PANTHER" id="PTHR23011:SF28">
    <property type="entry name" value="CYCLIC NUCLEOTIDE-BINDING DOMAIN CONTAINING PROTEIN"/>
    <property type="match status" value="1"/>
</dbReference>
<dbReference type="Gene3D" id="2.60.120.10">
    <property type="entry name" value="Jelly Rolls"/>
    <property type="match status" value="1"/>
</dbReference>
<dbReference type="PANTHER" id="PTHR23011">
    <property type="entry name" value="CYCLIC NUCLEOTIDE-BINDING DOMAIN CONTAINING PROTEIN"/>
    <property type="match status" value="1"/>
</dbReference>
<dbReference type="InterPro" id="IPR014710">
    <property type="entry name" value="RmlC-like_jellyroll"/>
</dbReference>
<accession>A0A7S1F2D2</accession>
<feature type="domain" description="Cyclic nucleotide-binding" evidence="2">
    <location>
        <begin position="339"/>
        <end position="482"/>
    </location>
</feature>
<feature type="compositionally biased region" description="Basic and acidic residues" evidence="1">
    <location>
        <begin position="250"/>
        <end position="260"/>
    </location>
</feature>
<evidence type="ECO:0000313" key="3">
    <source>
        <dbReference type="EMBL" id="CAD8840295.1"/>
    </source>
</evidence>
<feature type="region of interest" description="Disordered" evidence="1">
    <location>
        <begin position="248"/>
        <end position="280"/>
    </location>
</feature>
<dbReference type="PROSITE" id="PS50042">
    <property type="entry name" value="CNMP_BINDING_3"/>
    <property type="match status" value="1"/>
</dbReference>
<dbReference type="AlphaFoldDB" id="A0A7S1F2D2"/>
<feature type="region of interest" description="Disordered" evidence="1">
    <location>
        <begin position="53"/>
        <end position="72"/>
    </location>
</feature>
<feature type="compositionally biased region" description="Polar residues" evidence="1">
    <location>
        <begin position="125"/>
        <end position="142"/>
    </location>
</feature>
<feature type="region of interest" description="Disordered" evidence="1">
    <location>
        <begin position="99"/>
        <end position="170"/>
    </location>
</feature>
<protein>
    <recommendedName>
        <fullName evidence="2">Cyclic nucleotide-binding domain-containing protein</fullName>
    </recommendedName>
</protein>
<feature type="compositionally biased region" description="Basic and acidic residues" evidence="1">
    <location>
        <begin position="61"/>
        <end position="72"/>
    </location>
</feature>
<gene>
    <name evidence="3" type="ORF">NSCI0253_LOCUS14643</name>
</gene>